<dbReference type="Proteomes" id="UP000600365">
    <property type="component" value="Unassembled WGS sequence"/>
</dbReference>
<keyword evidence="6" id="KW-1185">Reference proteome</keyword>
<dbReference type="PANTHER" id="PTHR46796:SF2">
    <property type="entry name" value="TRANSCRIPTIONAL REGULATORY PROTEIN"/>
    <property type="match status" value="1"/>
</dbReference>
<evidence type="ECO:0000256" key="3">
    <source>
        <dbReference type="ARBA" id="ARBA00023163"/>
    </source>
</evidence>
<dbReference type="Pfam" id="PF02311">
    <property type="entry name" value="AraC_binding"/>
    <property type="match status" value="1"/>
</dbReference>
<dbReference type="AlphaFoldDB" id="A0A917YBL0"/>
<keyword evidence="1" id="KW-0805">Transcription regulation</keyword>
<protein>
    <submittedName>
        <fullName evidence="5">Transcriptional regulator</fullName>
    </submittedName>
</protein>
<dbReference type="GO" id="GO:0043565">
    <property type="term" value="F:sequence-specific DNA binding"/>
    <property type="evidence" value="ECO:0007669"/>
    <property type="project" value="InterPro"/>
</dbReference>
<keyword evidence="2" id="KW-0238">DNA-binding</keyword>
<dbReference type="SMART" id="SM00342">
    <property type="entry name" value="HTH_ARAC"/>
    <property type="match status" value="1"/>
</dbReference>
<dbReference type="InterPro" id="IPR037923">
    <property type="entry name" value="HTH-like"/>
</dbReference>
<comment type="caution">
    <text evidence="5">The sequence shown here is derived from an EMBL/GenBank/DDBJ whole genome shotgun (WGS) entry which is preliminary data.</text>
</comment>
<dbReference type="InterPro" id="IPR050204">
    <property type="entry name" value="AraC_XylS_family_regulators"/>
</dbReference>
<dbReference type="InterPro" id="IPR009057">
    <property type="entry name" value="Homeodomain-like_sf"/>
</dbReference>
<gene>
    <name evidence="5" type="ORF">GCM10011579_078500</name>
</gene>
<organism evidence="5 6">
    <name type="scientific">Streptomyces albiflavescens</name>
    <dbReference type="NCBI Taxonomy" id="1623582"/>
    <lineage>
        <taxon>Bacteria</taxon>
        <taxon>Bacillati</taxon>
        <taxon>Actinomycetota</taxon>
        <taxon>Actinomycetes</taxon>
        <taxon>Kitasatosporales</taxon>
        <taxon>Streptomycetaceae</taxon>
        <taxon>Streptomyces</taxon>
    </lineage>
</organism>
<feature type="domain" description="HTH araC/xylS-type" evidence="4">
    <location>
        <begin position="177"/>
        <end position="274"/>
    </location>
</feature>
<accession>A0A917YBL0</accession>
<evidence type="ECO:0000313" key="6">
    <source>
        <dbReference type="Proteomes" id="UP000600365"/>
    </source>
</evidence>
<evidence type="ECO:0000259" key="4">
    <source>
        <dbReference type="PROSITE" id="PS01124"/>
    </source>
</evidence>
<evidence type="ECO:0000313" key="5">
    <source>
        <dbReference type="EMBL" id="GGN86564.1"/>
    </source>
</evidence>
<sequence length="281" mass="30793">MTPSAERAAYWRVPGLALEVMDARFEHYAYPTHAHDTYSFGVTDNGAQSFVCRGERHVSAAGLVMAFNPDEPHDGQSAVPHGYRYRMLHLGEDLVRDVLADADPGSAGLPLFDTPVVDNPALARAVARLHTAVVGNAPRLVIEEHLTAAVLALSRDAATRPARLADPQDRVDLTAMERARSLLRQRFAENIAADDLARVASCNRFALYRGFRAAYGFAPSDYQRDLRLRRARALLAEGTAPSMAAAEAGFADQAHLTRWFTRTYGVTPAAYRTALHSESHP</sequence>
<dbReference type="Pfam" id="PF12833">
    <property type="entry name" value="HTH_18"/>
    <property type="match status" value="1"/>
</dbReference>
<keyword evidence="3" id="KW-0804">Transcription</keyword>
<dbReference type="InterPro" id="IPR018060">
    <property type="entry name" value="HTH_AraC"/>
</dbReference>
<dbReference type="RefSeq" id="WP_189190887.1">
    <property type="nucleotide sequence ID" value="NZ_BMMM01000019.1"/>
</dbReference>
<proteinExistence type="predicted"/>
<name>A0A917YBL0_9ACTN</name>
<reference evidence="5 6" key="1">
    <citation type="journal article" date="2014" name="Int. J. Syst. Evol. Microbiol.">
        <title>Complete genome sequence of Corynebacterium casei LMG S-19264T (=DSM 44701T), isolated from a smear-ripened cheese.</title>
        <authorList>
            <consortium name="US DOE Joint Genome Institute (JGI-PGF)"/>
            <person name="Walter F."/>
            <person name="Albersmeier A."/>
            <person name="Kalinowski J."/>
            <person name="Ruckert C."/>
        </authorList>
    </citation>
    <scope>NUCLEOTIDE SEQUENCE [LARGE SCALE GENOMIC DNA]</scope>
    <source>
        <strain evidence="5 6">CGMCC 4.7111</strain>
    </source>
</reference>
<dbReference type="EMBL" id="BMMM01000019">
    <property type="protein sequence ID" value="GGN86564.1"/>
    <property type="molecule type" value="Genomic_DNA"/>
</dbReference>
<dbReference type="SUPFAM" id="SSF46689">
    <property type="entry name" value="Homeodomain-like"/>
    <property type="match status" value="2"/>
</dbReference>
<dbReference type="PANTHER" id="PTHR46796">
    <property type="entry name" value="HTH-TYPE TRANSCRIPTIONAL ACTIVATOR RHAS-RELATED"/>
    <property type="match status" value="1"/>
</dbReference>
<dbReference type="PROSITE" id="PS01124">
    <property type="entry name" value="HTH_ARAC_FAMILY_2"/>
    <property type="match status" value="1"/>
</dbReference>
<dbReference type="Gene3D" id="1.10.10.60">
    <property type="entry name" value="Homeodomain-like"/>
    <property type="match status" value="1"/>
</dbReference>
<evidence type="ECO:0000256" key="2">
    <source>
        <dbReference type="ARBA" id="ARBA00023125"/>
    </source>
</evidence>
<dbReference type="SUPFAM" id="SSF51215">
    <property type="entry name" value="Regulatory protein AraC"/>
    <property type="match status" value="1"/>
</dbReference>
<evidence type="ECO:0000256" key="1">
    <source>
        <dbReference type="ARBA" id="ARBA00023015"/>
    </source>
</evidence>
<dbReference type="InterPro" id="IPR003313">
    <property type="entry name" value="AraC-bd"/>
</dbReference>
<dbReference type="GO" id="GO:0003700">
    <property type="term" value="F:DNA-binding transcription factor activity"/>
    <property type="evidence" value="ECO:0007669"/>
    <property type="project" value="InterPro"/>
</dbReference>